<dbReference type="PANTHER" id="PTHR33702">
    <property type="entry name" value="BNAA09G40010D PROTEIN"/>
    <property type="match status" value="1"/>
</dbReference>
<dbReference type="OrthoDB" id="1898021at2759"/>
<evidence type="ECO:0000313" key="2">
    <source>
        <dbReference type="Proteomes" id="UP000507245"/>
    </source>
</evidence>
<dbReference type="EMBL" id="CAEKKB010000008">
    <property type="protein sequence ID" value="CAB4322218.1"/>
    <property type="molecule type" value="Genomic_DNA"/>
</dbReference>
<accession>A0A6J5YF90</accession>
<protein>
    <submittedName>
        <fullName evidence="1">Uncharacterized protein</fullName>
    </submittedName>
</protein>
<name>A0A6J5YF90_PRUAR</name>
<reference evidence="2" key="1">
    <citation type="journal article" date="2020" name="Genome Biol.">
        <title>Gamete binning: chromosome-level and haplotype-resolved genome assembly enabled by high-throughput single-cell sequencing of gamete genomes.</title>
        <authorList>
            <person name="Campoy J.A."/>
            <person name="Sun H."/>
            <person name="Goel M."/>
            <person name="Jiao W.-B."/>
            <person name="Folz-Donahue K."/>
            <person name="Wang N."/>
            <person name="Rubio M."/>
            <person name="Liu C."/>
            <person name="Kukat C."/>
            <person name="Ruiz D."/>
            <person name="Huettel B."/>
            <person name="Schneeberger K."/>
        </authorList>
    </citation>
    <scope>NUCLEOTIDE SEQUENCE [LARGE SCALE GENOMIC DNA]</scope>
    <source>
        <strain evidence="2">cv. Rojo Pasion</strain>
    </source>
</reference>
<dbReference type="Proteomes" id="UP000507245">
    <property type="component" value="Unassembled WGS sequence"/>
</dbReference>
<gene>
    <name evidence="1" type="ORF">ORAREDHAP_LOCUS51552</name>
</gene>
<sequence length="258" mass="29193">MEGVSTSMYKGLRGYWRRRGYEKLSGSGRLTELRSGSKRRARRIRIKIKMGRKLKLSFLRMRRMPSPKKLLVWLRDAYVKLMLGFANSGMFSTGYGGGPMCDYGSGSFGKGPLKEYDEKMIVEIYKSLMLAQGQLVPRDAAKFGSEIVSRRLQREAWPVASGQAGVREVKRTDCNGVVSTEARNTLHKTQLCCVARERERERERESTVRLPASASTQWDLTTSQGWGSMIDSTWYHAIGLTSQLVYTNGPGLEKPELF</sequence>
<dbReference type="PANTHER" id="PTHR33702:SF5">
    <property type="entry name" value="OS01G0308600 PROTEIN"/>
    <property type="match status" value="1"/>
</dbReference>
<dbReference type="AlphaFoldDB" id="A0A6J5YF90"/>
<proteinExistence type="predicted"/>
<evidence type="ECO:0000313" key="1">
    <source>
        <dbReference type="EMBL" id="CAB4322218.1"/>
    </source>
</evidence>
<keyword evidence="2" id="KW-1185">Reference proteome</keyword>
<organism evidence="1 2">
    <name type="scientific">Prunus armeniaca</name>
    <name type="common">Apricot</name>
    <name type="synonym">Armeniaca vulgaris</name>
    <dbReference type="NCBI Taxonomy" id="36596"/>
    <lineage>
        <taxon>Eukaryota</taxon>
        <taxon>Viridiplantae</taxon>
        <taxon>Streptophyta</taxon>
        <taxon>Embryophyta</taxon>
        <taxon>Tracheophyta</taxon>
        <taxon>Spermatophyta</taxon>
        <taxon>Magnoliopsida</taxon>
        <taxon>eudicotyledons</taxon>
        <taxon>Gunneridae</taxon>
        <taxon>Pentapetalae</taxon>
        <taxon>rosids</taxon>
        <taxon>fabids</taxon>
        <taxon>Rosales</taxon>
        <taxon>Rosaceae</taxon>
        <taxon>Amygdaloideae</taxon>
        <taxon>Amygdaleae</taxon>
        <taxon>Prunus</taxon>
    </lineage>
</organism>